<dbReference type="GO" id="GO:0006850">
    <property type="term" value="P:pyruvate import into mitochondria"/>
    <property type="evidence" value="ECO:0007669"/>
    <property type="project" value="InterPro"/>
</dbReference>
<keyword evidence="6" id="KW-1133">Transmembrane helix</keyword>
<protein>
    <recommendedName>
        <fullName evidence="9">Mitochondrial pyruvate carrier</fullName>
    </recommendedName>
</protein>
<dbReference type="GO" id="GO:0005743">
    <property type="term" value="C:mitochondrial inner membrane"/>
    <property type="evidence" value="ECO:0007669"/>
    <property type="project" value="UniProtKB-SubCell"/>
</dbReference>
<name>A0AAN8ISX3_TRICO</name>
<organism evidence="10 11">
    <name type="scientific">Trichostrongylus colubriformis</name>
    <name type="common">Black scour worm</name>
    <dbReference type="NCBI Taxonomy" id="6319"/>
    <lineage>
        <taxon>Eukaryota</taxon>
        <taxon>Metazoa</taxon>
        <taxon>Ecdysozoa</taxon>
        <taxon>Nematoda</taxon>
        <taxon>Chromadorea</taxon>
        <taxon>Rhabditida</taxon>
        <taxon>Rhabditina</taxon>
        <taxon>Rhabditomorpha</taxon>
        <taxon>Strongyloidea</taxon>
        <taxon>Trichostrongylidae</taxon>
        <taxon>Trichostrongylus</taxon>
    </lineage>
</organism>
<comment type="caution">
    <text evidence="10">The sequence shown here is derived from an EMBL/GenBank/DDBJ whole genome shotgun (WGS) entry which is preliminary data.</text>
</comment>
<evidence type="ECO:0000256" key="5">
    <source>
        <dbReference type="ARBA" id="ARBA00022792"/>
    </source>
</evidence>
<evidence type="ECO:0000256" key="7">
    <source>
        <dbReference type="ARBA" id="ARBA00023128"/>
    </source>
</evidence>
<evidence type="ECO:0000256" key="9">
    <source>
        <dbReference type="RuleBase" id="RU363100"/>
    </source>
</evidence>
<keyword evidence="5 9" id="KW-0999">Mitochondrion inner membrane</keyword>
<dbReference type="PANTHER" id="PTHR14154">
    <property type="entry name" value="UPF0041 BRAIN PROTEIN 44-RELATED"/>
    <property type="match status" value="1"/>
</dbReference>
<comment type="similarity">
    <text evidence="2 9">Belongs to the mitochondrial pyruvate carrier (MPC) (TC 2.A.105) family.</text>
</comment>
<dbReference type="Pfam" id="PF03650">
    <property type="entry name" value="MPC"/>
    <property type="match status" value="1"/>
</dbReference>
<accession>A0AAN8ISX3</accession>
<proteinExistence type="inferred from homology"/>
<gene>
    <name evidence="10" type="ORF">GCK32_003807</name>
</gene>
<dbReference type="Proteomes" id="UP001331761">
    <property type="component" value="Unassembled WGS sequence"/>
</dbReference>
<dbReference type="AlphaFoldDB" id="A0AAN8ISX3"/>
<reference evidence="10 11" key="1">
    <citation type="submission" date="2019-10" db="EMBL/GenBank/DDBJ databases">
        <title>Assembly and Annotation for the nematode Trichostrongylus colubriformis.</title>
        <authorList>
            <person name="Martin J."/>
        </authorList>
    </citation>
    <scope>NUCLEOTIDE SEQUENCE [LARGE SCALE GENOMIC DNA]</scope>
    <source>
        <strain evidence="10">G859</strain>
        <tissue evidence="10">Whole worm</tissue>
    </source>
</reference>
<evidence type="ECO:0000256" key="3">
    <source>
        <dbReference type="ARBA" id="ARBA00022448"/>
    </source>
</evidence>
<evidence type="ECO:0000256" key="8">
    <source>
        <dbReference type="ARBA" id="ARBA00023136"/>
    </source>
</evidence>
<evidence type="ECO:0000256" key="2">
    <source>
        <dbReference type="ARBA" id="ARBA00006416"/>
    </source>
</evidence>
<evidence type="ECO:0000313" key="10">
    <source>
        <dbReference type="EMBL" id="KAK5980342.1"/>
    </source>
</evidence>
<evidence type="ECO:0000256" key="6">
    <source>
        <dbReference type="ARBA" id="ARBA00022989"/>
    </source>
</evidence>
<dbReference type="EMBL" id="WIXE01007538">
    <property type="protein sequence ID" value="KAK5980342.1"/>
    <property type="molecule type" value="Genomic_DNA"/>
</dbReference>
<evidence type="ECO:0000256" key="4">
    <source>
        <dbReference type="ARBA" id="ARBA00022692"/>
    </source>
</evidence>
<keyword evidence="11" id="KW-1185">Reference proteome</keyword>
<comment type="subcellular location">
    <subcellularLocation>
        <location evidence="1 9">Mitochondrion inner membrane</location>
        <topology evidence="1 9">Multi-pass membrane protein</topology>
    </subcellularLocation>
</comment>
<keyword evidence="4" id="KW-0812">Transmembrane</keyword>
<keyword evidence="10" id="KW-0670">Pyruvate</keyword>
<evidence type="ECO:0000256" key="1">
    <source>
        <dbReference type="ARBA" id="ARBA00004448"/>
    </source>
</evidence>
<evidence type="ECO:0000313" key="11">
    <source>
        <dbReference type="Proteomes" id="UP001331761"/>
    </source>
</evidence>
<keyword evidence="3 9" id="KW-0813">Transport</keyword>
<sequence>MLVGFILNISRSPRRYSLFVTLIENIPFKSFGSSAVARDTQAMAPHKALYQALCKMGDTVVYPILPAFLKPAWNHPAGPKTVFFWAPVMKWSLVIAGIADFARPAEKLSPAQNAALCATGAVWARYSFVIIPVNYTLASVNIFLMCVGFTQLCRIAHYRSSHPDAAGTNLQSSSKSH</sequence>
<comment type="function">
    <text evidence="9">Mediates the uptake of pyruvate into mitochondria.</text>
</comment>
<dbReference type="InterPro" id="IPR005336">
    <property type="entry name" value="MPC"/>
</dbReference>
<keyword evidence="8" id="KW-0472">Membrane</keyword>
<keyword evidence="7 9" id="KW-0496">Mitochondrion</keyword>